<dbReference type="EMBL" id="LGRX02003362">
    <property type="protein sequence ID" value="KAK3282348.1"/>
    <property type="molecule type" value="Genomic_DNA"/>
</dbReference>
<keyword evidence="2" id="KW-1185">Reference proteome</keyword>
<evidence type="ECO:0000313" key="1">
    <source>
        <dbReference type="EMBL" id="KAK3282348.1"/>
    </source>
</evidence>
<name>A0AAE0LEJ6_9CHLO</name>
<dbReference type="Proteomes" id="UP001190700">
    <property type="component" value="Unassembled WGS sequence"/>
</dbReference>
<dbReference type="AlphaFoldDB" id="A0AAE0LEJ6"/>
<comment type="caution">
    <text evidence="1">The sequence shown here is derived from an EMBL/GenBank/DDBJ whole genome shotgun (WGS) entry which is preliminary data.</text>
</comment>
<accession>A0AAE0LEJ6</accession>
<sequence>MVALSFSATLHFDVEGVQCGDKGKFMEEMRALRIDDRVDPNPLLQSVCALADKHRRYHADFDDTTRVETILMVLEKSADASLYEVPLYQGIISDRYGIYKPSFVTLTHRIRRV</sequence>
<evidence type="ECO:0000313" key="2">
    <source>
        <dbReference type="Proteomes" id="UP001190700"/>
    </source>
</evidence>
<organism evidence="1 2">
    <name type="scientific">Cymbomonas tetramitiformis</name>
    <dbReference type="NCBI Taxonomy" id="36881"/>
    <lineage>
        <taxon>Eukaryota</taxon>
        <taxon>Viridiplantae</taxon>
        <taxon>Chlorophyta</taxon>
        <taxon>Pyramimonadophyceae</taxon>
        <taxon>Pyramimonadales</taxon>
        <taxon>Pyramimonadaceae</taxon>
        <taxon>Cymbomonas</taxon>
    </lineage>
</organism>
<protein>
    <submittedName>
        <fullName evidence="1">Uncharacterized protein</fullName>
    </submittedName>
</protein>
<proteinExistence type="predicted"/>
<gene>
    <name evidence="1" type="ORF">CYMTET_9906</name>
</gene>
<reference evidence="1 2" key="1">
    <citation type="journal article" date="2015" name="Genome Biol. Evol.">
        <title>Comparative Genomics of a Bacterivorous Green Alga Reveals Evolutionary Causalities and Consequences of Phago-Mixotrophic Mode of Nutrition.</title>
        <authorList>
            <person name="Burns J.A."/>
            <person name="Paasch A."/>
            <person name="Narechania A."/>
            <person name="Kim E."/>
        </authorList>
    </citation>
    <scope>NUCLEOTIDE SEQUENCE [LARGE SCALE GENOMIC DNA]</scope>
    <source>
        <strain evidence="1 2">PLY_AMNH</strain>
    </source>
</reference>